<evidence type="ECO:0000313" key="2">
    <source>
        <dbReference type="EnsemblMetazoa" id="ADIR011303-PA"/>
    </source>
</evidence>
<organism evidence="2 3">
    <name type="scientific">Anopheles dirus</name>
    <dbReference type="NCBI Taxonomy" id="7168"/>
    <lineage>
        <taxon>Eukaryota</taxon>
        <taxon>Metazoa</taxon>
        <taxon>Ecdysozoa</taxon>
        <taxon>Arthropoda</taxon>
        <taxon>Hexapoda</taxon>
        <taxon>Insecta</taxon>
        <taxon>Pterygota</taxon>
        <taxon>Neoptera</taxon>
        <taxon>Endopterygota</taxon>
        <taxon>Diptera</taxon>
        <taxon>Nematocera</taxon>
        <taxon>Culicoidea</taxon>
        <taxon>Culicidae</taxon>
        <taxon>Anophelinae</taxon>
        <taxon>Anopheles</taxon>
    </lineage>
</organism>
<keyword evidence="3" id="KW-1185">Reference proteome</keyword>
<feature type="chain" id="PRO_5008130509" description="Secreted protein" evidence="1">
    <location>
        <begin position="26"/>
        <end position="1160"/>
    </location>
</feature>
<name>A0A182NUG1_9DIPT</name>
<reference evidence="3" key="1">
    <citation type="submission" date="2013-03" db="EMBL/GenBank/DDBJ databases">
        <title>The Genome Sequence of Anopheles dirus WRAIR2.</title>
        <authorList>
            <consortium name="The Broad Institute Genomics Platform"/>
            <person name="Neafsey D.E."/>
            <person name="Walton C."/>
            <person name="Walker B."/>
            <person name="Young S.K."/>
            <person name="Zeng Q."/>
            <person name="Gargeya S."/>
            <person name="Fitzgerald M."/>
            <person name="Haas B."/>
            <person name="Abouelleil A."/>
            <person name="Allen A.W."/>
            <person name="Alvarado L."/>
            <person name="Arachchi H.M."/>
            <person name="Berlin A.M."/>
            <person name="Chapman S.B."/>
            <person name="Gainer-Dewar J."/>
            <person name="Goldberg J."/>
            <person name="Griggs A."/>
            <person name="Gujja S."/>
            <person name="Hansen M."/>
            <person name="Howarth C."/>
            <person name="Imamovic A."/>
            <person name="Ireland A."/>
            <person name="Larimer J."/>
            <person name="McCowan C."/>
            <person name="Murphy C."/>
            <person name="Pearson M."/>
            <person name="Poon T.W."/>
            <person name="Priest M."/>
            <person name="Roberts A."/>
            <person name="Saif S."/>
            <person name="Shea T."/>
            <person name="Sisk P."/>
            <person name="Sykes S."/>
            <person name="Wortman J."/>
            <person name="Nusbaum C."/>
            <person name="Birren B."/>
        </authorList>
    </citation>
    <scope>NUCLEOTIDE SEQUENCE [LARGE SCALE GENOMIC DNA]</scope>
    <source>
        <strain evidence="3">WRAIR2</strain>
    </source>
</reference>
<proteinExistence type="predicted"/>
<keyword evidence="1" id="KW-0732">Signal</keyword>
<reference evidence="2" key="2">
    <citation type="submission" date="2020-05" db="UniProtKB">
        <authorList>
            <consortium name="EnsemblMetazoa"/>
        </authorList>
    </citation>
    <scope>IDENTIFICATION</scope>
    <source>
        <strain evidence="2">WRAIR2</strain>
    </source>
</reference>
<dbReference type="Proteomes" id="UP000075884">
    <property type="component" value="Unassembled WGS sequence"/>
</dbReference>
<protein>
    <recommendedName>
        <fullName evidence="4">Secreted protein</fullName>
    </recommendedName>
</protein>
<dbReference type="AlphaFoldDB" id="A0A182NUG1"/>
<feature type="signal peptide" evidence="1">
    <location>
        <begin position="1"/>
        <end position="25"/>
    </location>
</feature>
<dbReference type="VEuPathDB" id="VectorBase:ADIR011303"/>
<dbReference type="EnsemblMetazoa" id="ADIR011303-RA">
    <property type="protein sequence ID" value="ADIR011303-PA"/>
    <property type="gene ID" value="ADIR011303"/>
</dbReference>
<evidence type="ECO:0000256" key="1">
    <source>
        <dbReference type="SAM" id="SignalP"/>
    </source>
</evidence>
<evidence type="ECO:0000313" key="3">
    <source>
        <dbReference type="Proteomes" id="UP000075884"/>
    </source>
</evidence>
<sequence>MRCARTFLMFRAILWSWLLLGIGHAEPVPDFAINVAISGSATVSSLALETKVLFQSISSSTLQLKSGYNRLAAVTTALEQISSKIVTAGTALTQAISTMSLNNNGPIATYFNDISTALSTLQGLVGNGLSSQMATLNQNIDNFVTAKLQDSFRSMSTSLGLLSQAVAAMRTAVTSAKNASGSSPTVSPTTAKKYVTARIITDLTNAIRLLKSDIPIMVLVVHATLGSFQDADVYLTGITGEAELRVQDIVGYGSDFETDVNAFAGALKTNTRTELDTPYQALKLDYANELKATVEADTDFKSAIDGLFTKLDTLLADGATISSTFDSTVNAYLAHVLALDDDLTTFYGTSMCSVIKMVVQVVIKNGPYAQFCFSKFAQKVFNLFVTHTYDAADCYRLQVYRLEQLRTAIHSIVQLILHDIEELLENVQQCVRLNDYPHCVPFFIKRASRTINVNMKLYALILLVVLATESVVVNGLPRPDFGIPQGALTNLAIAQRATGLRGTFDTLDDFTIKPGTDPLAVDSINSIGLQVSRAGITLMDAIVALANDDVGPIADGFARVNQALTVLNQLLNGGLTSELNTLSDKIDPLIRSIFTEGFASVSKALQKLSTALAALQFAIQRAKTAAGSGPVTATLVKRYVTSQVLYGVDIALLDMISTVPLIKYGIYRTDAAGRPDFGLQGEIVGSPLVIQQTSTASFNIEALSDYKILLGSEYQPLYDERDAFYSVAQKLTRAGIAMADSVVALADDNSSIVTPPFLSAIASVNSMQAVIGTGLAQEFLALRPRNKPYITDRLTDTTTYIGQTLTALAGILRTLQPAVEQTQANAGGSGRPVTTTAARQGVSPRLINSLLNTIDRLGGGISPLIYSVHNPLSQVDQGDTYISTAKSDIEAALLQAHQEVVDFNGNLRQLKQETIDYTNTVGSSYVDQQTQLADILPTLKASSTYQGLKTALDAYDSALSVRSINAKTLQLEQTVTGYVALSKTFDDDLVIWYGDRICPVLRGLVQVLVASGPYASYCFHKYSLDVTDLAVHNFYDIGECYALELNRLYATHRLIADIADLVIYNFVDLFDNLNICAQITPCPSGCDSCVTTIGKFLATMAQLTDGKFGLITQIITYEAKASLQRVKSCTAFSKYRLVADAHDLLKDVFTCEETGYKNPN</sequence>
<accession>A0A182NUG1</accession>
<evidence type="ECO:0008006" key="4">
    <source>
        <dbReference type="Google" id="ProtNLM"/>
    </source>
</evidence>